<gene>
    <name evidence="2" type="ORF">CLUMA_CG004208</name>
</gene>
<dbReference type="AlphaFoldDB" id="A0A1J1HR74"/>
<sequence length="103" mass="12053">MFQFGSPFPSDHLYCRHFSSVKEGKLQTTLSENKVDKNQREKGKHKKICYDCLFYGVQQRCFRVMMKQCKGDEMENSSDQDGAQHTDQFTTIEDNDGFKGQQR</sequence>
<dbReference type="EMBL" id="CVRI01000019">
    <property type="protein sequence ID" value="CRK90467.1"/>
    <property type="molecule type" value="Genomic_DNA"/>
</dbReference>
<feature type="region of interest" description="Disordered" evidence="1">
    <location>
        <begin position="73"/>
        <end position="103"/>
    </location>
</feature>
<keyword evidence="3" id="KW-1185">Reference proteome</keyword>
<protein>
    <submittedName>
        <fullName evidence="2">CLUMA_CG004208, isoform A</fullName>
    </submittedName>
</protein>
<evidence type="ECO:0000256" key="1">
    <source>
        <dbReference type="SAM" id="MobiDB-lite"/>
    </source>
</evidence>
<reference evidence="2 3" key="1">
    <citation type="submission" date="2015-04" db="EMBL/GenBank/DDBJ databases">
        <authorList>
            <person name="Syromyatnikov M.Y."/>
            <person name="Popov V.N."/>
        </authorList>
    </citation>
    <scope>NUCLEOTIDE SEQUENCE [LARGE SCALE GENOMIC DNA]</scope>
</reference>
<accession>A0A1J1HR74</accession>
<evidence type="ECO:0000313" key="2">
    <source>
        <dbReference type="EMBL" id="CRK90467.1"/>
    </source>
</evidence>
<dbReference type="Proteomes" id="UP000183832">
    <property type="component" value="Unassembled WGS sequence"/>
</dbReference>
<feature type="compositionally biased region" description="Polar residues" evidence="1">
    <location>
        <begin position="77"/>
        <end position="92"/>
    </location>
</feature>
<evidence type="ECO:0000313" key="3">
    <source>
        <dbReference type="Proteomes" id="UP000183832"/>
    </source>
</evidence>
<proteinExistence type="predicted"/>
<organism evidence="2 3">
    <name type="scientific">Clunio marinus</name>
    <dbReference type="NCBI Taxonomy" id="568069"/>
    <lineage>
        <taxon>Eukaryota</taxon>
        <taxon>Metazoa</taxon>
        <taxon>Ecdysozoa</taxon>
        <taxon>Arthropoda</taxon>
        <taxon>Hexapoda</taxon>
        <taxon>Insecta</taxon>
        <taxon>Pterygota</taxon>
        <taxon>Neoptera</taxon>
        <taxon>Endopterygota</taxon>
        <taxon>Diptera</taxon>
        <taxon>Nematocera</taxon>
        <taxon>Chironomoidea</taxon>
        <taxon>Chironomidae</taxon>
        <taxon>Clunio</taxon>
    </lineage>
</organism>
<name>A0A1J1HR74_9DIPT</name>